<evidence type="ECO:0000256" key="1">
    <source>
        <dbReference type="ARBA" id="ARBA00022598"/>
    </source>
</evidence>
<dbReference type="Gene3D" id="2.30.30.100">
    <property type="match status" value="1"/>
</dbReference>
<sequence length="327" mass="36988">MGNKTSQKVLLELLKDRDRWVSGNEIADSLGVTRETIWKNINLLKKRGHQIQSQKNLGYKYESSSKLDEVVINFYKNKSVDHVAVEEQVDSTQMYAKNYLATHQVEKAFAVISEQQTQGYGRRGRSFYSPKEQGLYFSIVIPKPTFEINQVGLITTGVAYVIAQIFKDFFPEREFKLKWVNDILMNRRKVAGIITEAITEVESASTQAFVIGVGINLTTPEFPEELQQKAGAIVAKNEPNIDRNLIAAQLINTIVDNWQNYLDGSFLSEYRRMSIVIGKPVTLQVGTKQVKGIATDINEYGNIVVKLDDGQVKAFNNGEITKVNLDW</sequence>
<keyword evidence="2 5" id="KW-0547">Nucleotide-binding</keyword>
<dbReference type="GO" id="GO:0005524">
    <property type="term" value="F:ATP binding"/>
    <property type="evidence" value="ECO:0007669"/>
    <property type="project" value="UniProtKB-UniRule"/>
</dbReference>
<feature type="domain" description="BPL/LPL catalytic" evidence="6">
    <location>
        <begin position="78"/>
        <end position="262"/>
    </location>
</feature>
<dbReference type="EMBL" id="CP021474">
    <property type="protein sequence ID" value="ARW18996.1"/>
    <property type="molecule type" value="Genomic_DNA"/>
</dbReference>
<evidence type="ECO:0000256" key="4">
    <source>
        <dbReference type="ARBA" id="ARBA00023267"/>
    </source>
</evidence>
<comment type="function">
    <text evidence="5">Acts both as a biotin--[acetyl-CoA-carboxylase] ligase and a repressor.</text>
</comment>
<proteinExistence type="inferred from homology"/>
<protein>
    <recommendedName>
        <fullName evidence="5">Bifunctional ligase/repressor BirA</fullName>
    </recommendedName>
    <alternativeName>
        <fullName evidence="5">Biotin--[acetyl-CoA-carboxylase] ligase</fullName>
        <ecNumber evidence="5">6.3.4.15</ecNumber>
    </alternativeName>
    <alternativeName>
        <fullName evidence="5">Biotin--protein ligase</fullName>
    </alternativeName>
    <alternativeName>
        <fullName evidence="5">Biotin-[acetyl-CoA carboxylase] synthetase</fullName>
    </alternativeName>
</protein>
<keyword evidence="5" id="KW-0805">Transcription regulation</keyword>
<keyword evidence="3 5" id="KW-0067">ATP-binding</keyword>
<comment type="caution">
    <text evidence="5">Lacks conserved residue(s) required for the propagation of feature annotation.</text>
</comment>
<dbReference type="PANTHER" id="PTHR12835">
    <property type="entry name" value="BIOTIN PROTEIN LIGASE"/>
    <property type="match status" value="1"/>
</dbReference>
<dbReference type="GO" id="GO:0016740">
    <property type="term" value="F:transferase activity"/>
    <property type="evidence" value="ECO:0007669"/>
    <property type="project" value="UniProtKB-ARBA"/>
</dbReference>
<dbReference type="NCBIfam" id="TIGR00121">
    <property type="entry name" value="birA_ligase"/>
    <property type="match status" value="1"/>
</dbReference>
<comment type="similarity">
    <text evidence="5">Belongs to the biotin--protein ligase family.</text>
</comment>
<dbReference type="GO" id="GO:0004077">
    <property type="term" value="F:biotin--[biotin carboxyl-carrier protein] ligase activity"/>
    <property type="evidence" value="ECO:0007669"/>
    <property type="project" value="UniProtKB-UniRule"/>
</dbReference>
<dbReference type="EC" id="6.3.4.15" evidence="5"/>
<comment type="catalytic activity">
    <reaction evidence="5">
        <text>biotin + L-lysyl-[protein] + ATP = N(6)-biotinyl-L-lysyl-[protein] + AMP + diphosphate + H(+)</text>
        <dbReference type="Rhea" id="RHEA:11756"/>
        <dbReference type="Rhea" id="RHEA-COMP:9752"/>
        <dbReference type="Rhea" id="RHEA-COMP:10505"/>
        <dbReference type="ChEBI" id="CHEBI:15378"/>
        <dbReference type="ChEBI" id="CHEBI:29969"/>
        <dbReference type="ChEBI" id="CHEBI:30616"/>
        <dbReference type="ChEBI" id="CHEBI:33019"/>
        <dbReference type="ChEBI" id="CHEBI:57586"/>
        <dbReference type="ChEBI" id="CHEBI:83144"/>
        <dbReference type="ChEBI" id="CHEBI:456215"/>
        <dbReference type="EC" id="6.3.4.15"/>
    </reaction>
</comment>
<evidence type="ECO:0000259" key="6">
    <source>
        <dbReference type="PROSITE" id="PS51733"/>
    </source>
</evidence>
<feature type="DNA-binding region" description="H-T-H motif" evidence="5">
    <location>
        <begin position="23"/>
        <end position="42"/>
    </location>
</feature>
<dbReference type="PANTHER" id="PTHR12835:SF5">
    <property type="entry name" value="BIOTIN--PROTEIN LIGASE"/>
    <property type="match status" value="1"/>
</dbReference>
<dbReference type="GO" id="GO:0006355">
    <property type="term" value="P:regulation of DNA-templated transcription"/>
    <property type="evidence" value="ECO:0007669"/>
    <property type="project" value="UniProtKB-UniRule"/>
</dbReference>
<keyword evidence="5" id="KW-0238">DNA-binding</keyword>
<dbReference type="HAMAP" id="MF_00978">
    <property type="entry name" value="Bifunct_BirA"/>
    <property type="match status" value="1"/>
</dbReference>
<evidence type="ECO:0000313" key="7">
    <source>
        <dbReference type="EMBL" id="ARW18996.1"/>
    </source>
</evidence>
<dbReference type="GO" id="GO:0005737">
    <property type="term" value="C:cytoplasm"/>
    <property type="evidence" value="ECO:0007669"/>
    <property type="project" value="TreeGrafter"/>
</dbReference>
<dbReference type="RefSeq" id="WP_094104276.1">
    <property type="nucleotide sequence ID" value="NZ_CP113233.1"/>
</dbReference>
<dbReference type="Gene3D" id="3.30.930.10">
    <property type="entry name" value="Bira Bifunctional Protein, Domain 2"/>
    <property type="match status" value="1"/>
</dbReference>
<name>A0A1Y0VS82_PEDPE</name>
<dbReference type="InterPro" id="IPR045864">
    <property type="entry name" value="aa-tRNA-synth_II/BPL/LPL"/>
</dbReference>
<evidence type="ECO:0000256" key="5">
    <source>
        <dbReference type="HAMAP-Rule" id="MF_00978"/>
    </source>
</evidence>
<dbReference type="GO" id="GO:0003677">
    <property type="term" value="F:DNA binding"/>
    <property type="evidence" value="ECO:0007669"/>
    <property type="project" value="UniProtKB-UniRule"/>
</dbReference>
<feature type="binding site" evidence="5">
    <location>
        <position position="116"/>
    </location>
    <ligand>
        <name>biotin</name>
        <dbReference type="ChEBI" id="CHEBI:57586"/>
    </ligand>
</feature>
<keyword evidence="5" id="KW-0678">Repressor</keyword>
<dbReference type="InterPro" id="IPR036388">
    <property type="entry name" value="WH-like_DNA-bd_sf"/>
</dbReference>
<gene>
    <name evidence="5 7" type="primary">birA</name>
    <name evidence="7" type="ORF">S100892_00391</name>
</gene>
<keyword evidence="1 5" id="KW-0436">Ligase</keyword>
<dbReference type="InterPro" id="IPR003142">
    <property type="entry name" value="BPL_C"/>
</dbReference>
<dbReference type="SUPFAM" id="SSF50037">
    <property type="entry name" value="C-terminal domain of transcriptional repressors"/>
    <property type="match status" value="1"/>
</dbReference>
<dbReference type="Gene3D" id="1.10.10.10">
    <property type="entry name" value="Winged helix-like DNA-binding domain superfamily/Winged helix DNA-binding domain"/>
    <property type="match status" value="1"/>
</dbReference>
<dbReference type="CDD" id="cd16442">
    <property type="entry name" value="BPL"/>
    <property type="match status" value="1"/>
</dbReference>
<dbReference type="Pfam" id="PF08279">
    <property type="entry name" value="HTH_11"/>
    <property type="match status" value="1"/>
</dbReference>
<dbReference type="InterPro" id="IPR013196">
    <property type="entry name" value="HTH_11"/>
</dbReference>
<keyword evidence="5" id="KW-0804">Transcription</keyword>
<dbReference type="Proteomes" id="UP000196118">
    <property type="component" value="Chromosome"/>
</dbReference>
<keyword evidence="4 5" id="KW-0092">Biotin</keyword>
<evidence type="ECO:0000313" key="8">
    <source>
        <dbReference type="Proteomes" id="UP000196118"/>
    </source>
</evidence>
<dbReference type="SUPFAM" id="SSF46785">
    <property type="entry name" value="Winged helix' DNA-binding domain"/>
    <property type="match status" value="1"/>
</dbReference>
<evidence type="ECO:0000256" key="2">
    <source>
        <dbReference type="ARBA" id="ARBA00022741"/>
    </source>
</evidence>
<dbReference type="InterPro" id="IPR036390">
    <property type="entry name" value="WH_DNA-bd_sf"/>
</dbReference>
<dbReference type="InterPro" id="IPR008988">
    <property type="entry name" value="Transcriptional_repressor_C"/>
</dbReference>
<dbReference type="InterPro" id="IPR004143">
    <property type="entry name" value="BPL_LPL_catalytic"/>
</dbReference>
<dbReference type="AlphaFoldDB" id="A0A1Y0VS82"/>
<reference evidence="7 8" key="1">
    <citation type="submission" date="2017-05" db="EMBL/GenBank/DDBJ databases">
        <title>Genome sequence of Pediococcus pentosaceus strain SRCM100892.</title>
        <authorList>
            <person name="Cho S.H."/>
        </authorList>
    </citation>
    <scope>NUCLEOTIDE SEQUENCE [LARGE SCALE GENOMIC DNA]</scope>
    <source>
        <strain evidence="7 8">SRCM100892</strain>
    </source>
</reference>
<dbReference type="GO" id="GO:0009249">
    <property type="term" value="P:protein lipoylation"/>
    <property type="evidence" value="ECO:0007669"/>
    <property type="project" value="UniProtKB-ARBA"/>
</dbReference>
<dbReference type="PROSITE" id="PS51733">
    <property type="entry name" value="BPL_LPL_CATALYTIC"/>
    <property type="match status" value="1"/>
</dbReference>
<dbReference type="SUPFAM" id="SSF55681">
    <property type="entry name" value="Class II aaRS and biotin synthetases"/>
    <property type="match status" value="1"/>
</dbReference>
<dbReference type="InterPro" id="IPR030855">
    <property type="entry name" value="Bifunct_BirA"/>
</dbReference>
<feature type="binding site" evidence="5">
    <location>
        <position position="189"/>
    </location>
    <ligand>
        <name>biotin</name>
        <dbReference type="ChEBI" id="CHEBI:57586"/>
    </ligand>
</feature>
<dbReference type="InterPro" id="IPR004408">
    <property type="entry name" value="Biotin_CoA_COase_ligase"/>
</dbReference>
<accession>A0A1Y0VS82</accession>
<organism evidence="7 8">
    <name type="scientific">Pediococcus pentosaceus</name>
    <dbReference type="NCBI Taxonomy" id="1255"/>
    <lineage>
        <taxon>Bacteria</taxon>
        <taxon>Bacillati</taxon>
        <taxon>Bacillota</taxon>
        <taxon>Bacilli</taxon>
        <taxon>Lactobacillales</taxon>
        <taxon>Lactobacillaceae</taxon>
        <taxon>Pediococcus</taxon>
    </lineage>
</organism>
<dbReference type="Pfam" id="PF03099">
    <property type="entry name" value="BPL_LplA_LipB"/>
    <property type="match status" value="1"/>
</dbReference>
<evidence type="ECO:0000256" key="3">
    <source>
        <dbReference type="ARBA" id="ARBA00022840"/>
    </source>
</evidence>
<dbReference type="Pfam" id="PF02237">
    <property type="entry name" value="BPL_C"/>
    <property type="match status" value="1"/>
</dbReference>